<comment type="caution">
    <text evidence="2">The sequence shown here is derived from an EMBL/GenBank/DDBJ whole genome shotgun (WGS) entry which is preliminary data.</text>
</comment>
<feature type="transmembrane region" description="Helical" evidence="1">
    <location>
        <begin position="20"/>
        <end position="37"/>
    </location>
</feature>
<evidence type="ECO:0000313" key="2">
    <source>
        <dbReference type="EMBL" id="CCI35824.1"/>
    </source>
</evidence>
<dbReference type="AlphaFoldDB" id="I4INF0"/>
<gene>
    <name evidence="2" type="ORF">MICAK_1960009</name>
</gene>
<proteinExistence type="predicted"/>
<organism evidence="2 3">
    <name type="scientific">Microcystis aeruginosa PCC 9701</name>
    <dbReference type="NCBI Taxonomy" id="721123"/>
    <lineage>
        <taxon>Bacteria</taxon>
        <taxon>Bacillati</taxon>
        <taxon>Cyanobacteriota</taxon>
        <taxon>Cyanophyceae</taxon>
        <taxon>Oscillatoriophycideae</taxon>
        <taxon>Chroococcales</taxon>
        <taxon>Microcystaceae</taxon>
        <taxon>Microcystis</taxon>
    </lineage>
</organism>
<evidence type="ECO:0000313" key="3">
    <source>
        <dbReference type="Proteomes" id="UP000004047"/>
    </source>
</evidence>
<reference evidence="2 3" key="1">
    <citation type="submission" date="2012-04" db="EMBL/GenBank/DDBJ databases">
        <authorList>
            <person name="Genoscope - CEA"/>
        </authorList>
    </citation>
    <scope>NUCLEOTIDE SEQUENCE [LARGE SCALE GENOMIC DNA]</scope>
    <source>
        <strain evidence="2 3">9701</strain>
    </source>
</reference>
<dbReference type="HOGENOM" id="CLU_3292472_0_0_3"/>
<protein>
    <submittedName>
        <fullName evidence="2">Uncharacterized protein</fullName>
    </submittedName>
</protein>
<keyword evidence="1" id="KW-0812">Transmembrane</keyword>
<keyword evidence="1" id="KW-0472">Membrane</keyword>
<dbReference type="Proteomes" id="UP000004047">
    <property type="component" value="Unassembled WGS sequence"/>
</dbReference>
<evidence type="ECO:0000256" key="1">
    <source>
        <dbReference type="SAM" id="Phobius"/>
    </source>
</evidence>
<name>I4INF0_MICAE</name>
<sequence>MDILILDDFGGVCNGRKEEVMIGNTLLCLIMINYCYIEES</sequence>
<dbReference type="EMBL" id="CAIQ01000108">
    <property type="protein sequence ID" value="CCI35824.1"/>
    <property type="molecule type" value="Genomic_DNA"/>
</dbReference>
<keyword evidence="1" id="KW-1133">Transmembrane helix</keyword>
<accession>I4INF0</accession>